<feature type="transmembrane region" description="Helical" evidence="1">
    <location>
        <begin position="12"/>
        <end position="33"/>
    </location>
</feature>
<protein>
    <submittedName>
        <fullName evidence="2">Uncharacterized protein</fullName>
    </submittedName>
</protein>
<dbReference type="EMBL" id="SMRT01000002">
    <property type="protein sequence ID" value="TDF99493.1"/>
    <property type="molecule type" value="Genomic_DNA"/>
</dbReference>
<accession>A0A4R5KU94</accession>
<sequence length="137" mass="14984">MKLDEFKIKAILLGFIVNLTGTYLSTGLLVLGYFSVKGISTDNFNEVYSDHLILGILLITGLAWSMLGGYICARTAKKSEYFNAAFIGVIGLAMSSYSFATGDPSPIWYKLVALIAEIPITLLGVKLARLKREEPVK</sequence>
<gene>
    <name evidence="2" type="ORF">E1757_06485</name>
</gene>
<keyword evidence="1" id="KW-1133">Transmembrane helix</keyword>
<organism evidence="2 3">
    <name type="scientific">Paenibacillus piri</name>
    <dbReference type="NCBI Taxonomy" id="2547395"/>
    <lineage>
        <taxon>Bacteria</taxon>
        <taxon>Bacillati</taxon>
        <taxon>Bacillota</taxon>
        <taxon>Bacilli</taxon>
        <taxon>Bacillales</taxon>
        <taxon>Paenibacillaceae</taxon>
        <taxon>Paenibacillus</taxon>
    </lineage>
</organism>
<dbReference type="RefSeq" id="WP_133226030.1">
    <property type="nucleotide sequence ID" value="NZ_SMRT01000002.1"/>
</dbReference>
<keyword evidence="3" id="KW-1185">Reference proteome</keyword>
<feature type="transmembrane region" description="Helical" evidence="1">
    <location>
        <begin position="53"/>
        <end position="73"/>
    </location>
</feature>
<evidence type="ECO:0000313" key="2">
    <source>
        <dbReference type="EMBL" id="TDF99493.1"/>
    </source>
</evidence>
<feature type="transmembrane region" description="Helical" evidence="1">
    <location>
        <begin position="107"/>
        <end position="128"/>
    </location>
</feature>
<dbReference type="Proteomes" id="UP000295636">
    <property type="component" value="Unassembled WGS sequence"/>
</dbReference>
<name>A0A4R5KU94_9BACL</name>
<keyword evidence="1" id="KW-0812">Transmembrane</keyword>
<proteinExistence type="predicted"/>
<reference evidence="2 3" key="1">
    <citation type="submission" date="2019-03" db="EMBL/GenBank/DDBJ databases">
        <title>This is whole genome sequence of Paenibacillus sp MS74 strain.</title>
        <authorList>
            <person name="Trinh H.N."/>
        </authorList>
    </citation>
    <scope>NUCLEOTIDE SEQUENCE [LARGE SCALE GENOMIC DNA]</scope>
    <source>
        <strain evidence="2 3">MS74</strain>
    </source>
</reference>
<feature type="transmembrane region" description="Helical" evidence="1">
    <location>
        <begin position="80"/>
        <end position="101"/>
    </location>
</feature>
<keyword evidence="1" id="KW-0472">Membrane</keyword>
<dbReference type="OrthoDB" id="2615483at2"/>
<dbReference type="AlphaFoldDB" id="A0A4R5KU94"/>
<comment type="caution">
    <text evidence="2">The sequence shown here is derived from an EMBL/GenBank/DDBJ whole genome shotgun (WGS) entry which is preliminary data.</text>
</comment>
<evidence type="ECO:0000256" key="1">
    <source>
        <dbReference type="SAM" id="Phobius"/>
    </source>
</evidence>
<evidence type="ECO:0000313" key="3">
    <source>
        <dbReference type="Proteomes" id="UP000295636"/>
    </source>
</evidence>